<reference evidence="1" key="1">
    <citation type="journal article" date="2014" name="Front. Microbiol.">
        <title>High frequency of phylogenetically diverse reductive dehalogenase-homologous genes in deep subseafloor sedimentary metagenomes.</title>
        <authorList>
            <person name="Kawai M."/>
            <person name="Futagami T."/>
            <person name="Toyoda A."/>
            <person name="Takaki Y."/>
            <person name="Nishi S."/>
            <person name="Hori S."/>
            <person name="Arai W."/>
            <person name="Tsubouchi T."/>
            <person name="Morono Y."/>
            <person name="Uchiyama I."/>
            <person name="Ito T."/>
            <person name="Fujiyama A."/>
            <person name="Inagaki F."/>
            <person name="Takami H."/>
        </authorList>
    </citation>
    <scope>NUCLEOTIDE SEQUENCE</scope>
    <source>
        <strain evidence="1">Expedition CK06-06</strain>
    </source>
</reference>
<name>X1LWC3_9ZZZZ</name>
<organism evidence="1">
    <name type="scientific">marine sediment metagenome</name>
    <dbReference type="NCBI Taxonomy" id="412755"/>
    <lineage>
        <taxon>unclassified sequences</taxon>
        <taxon>metagenomes</taxon>
        <taxon>ecological metagenomes</taxon>
    </lineage>
</organism>
<accession>X1LWC3</accession>
<gene>
    <name evidence="1" type="ORF">S06H3_24345</name>
</gene>
<dbReference type="EMBL" id="BARV01013511">
    <property type="protein sequence ID" value="GAI23373.1"/>
    <property type="molecule type" value="Genomic_DNA"/>
</dbReference>
<proteinExistence type="predicted"/>
<evidence type="ECO:0000313" key="1">
    <source>
        <dbReference type="EMBL" id="GAI23373.1"/>
    </source>
</evidence>
<comment type="caution">
    <text evidence="1">The sequence shown here is derived from an EMBL/GenBank/DDBJ whole genome shotgun (WGS) entry which is preliminary data.</text>
</comment>
<protein>
    <submittedName>
        <fullName evidence="1">Uncharacterized protein</fullName>
    </submittedName>
</protein>
<dbReference type="AlphaFoldDB" id="X1LWC3"/>
<sequence length="65" mass="7503">MASKEYFEQAATSIAALDRGELEKQIKNFKGRFKLDFSDDYLNKMTVERLRHVLLAALINGRPRS</sequence>